<evidence type="ECO:0000256" key="1">
    <source>
        <dbReference type="ARBA" id="ARBA00004123"/>
    </source>
</evidence>
<dbReference type="InterPro" id="IPR024661">
    <property type="entry name" value="RNA_pol_III_Rpc31"/>
</dbReference>
<gene>
    <name evidence="5" type="ORF">IZO911_LOCUS28735</name>
    <name evidence="6" type="ORF">KXQ929_LOCUS5388</name>
</gene>
<name>A0A814WLD0_9BILA</name>
<dbReference type="AlphaFoldDB" id="A0A814WLD0"/>
<sequence length="229" mass="26395">MAFGRGHASFTIDTLKLAKDSLPAAVTEPPPVFPELLNTPHPLVENPINDYDYKLKLKLNFNSSFRTLHDPLKEEHEKNFILNKWKEEWLLLPRELKQASRMNRNLSRIKPNLAKKKLLPVNKKKKTTFNIDLNTYEEKQDGEDDDEQDEEKVDENADINENDVDDEGKPKVTEKKKLTDNENEVDGDIIEEDEEDMDEDEAADYIESYFDPGDREDDDLDDDGGDGGD</sequence>
<evidence type="ECO:0000313" key="7">
    <source>
        <dbReference type="Proteomes" id="UP000663860"/>
    </source>
</evidence>
<feature type="compositionally biased region" description="Basic and acidic residues" evidence="4">
    <location>
        <begin position="167"/>
        <end position="180"/>
    </location>
</feature>
<evidence type="ECO:0000256" key="4">
    <source>
        <dbReference type="SAM" id="MobiDB-lite"/>
    </source>
</evidence>
<dbReference type="Proteomes" id="UP000663860">
    <property type="component" value="Unassembled WGS sequence"/>
</dbReference>
<dbReference type="Pfam" id="PF11705">
    <property type="entry name" value="RNA_pol_3_Rpc31"/>
    <property type="match status" value="1"/>
</dbReference>
<feature type="compositionally biased region" description="Acidic residues" evidence="4">
    <location>
        <begin position="181"/>
        <end position="204"/>
    </location>
</feature>
<feature type="compositionally biased region" description="Acidic residues" evidence="4">
    <location>
        <begin position="140"/>
        <end position="166"/>
    </location>
</feature>
<evidence type="ECO:0000256" key="2">
    <source>
        <dbReference type="ARBA" id="ARBA00008352"/>
    </source>
</evidence>
<comment type="caution">
    <text evidence="5">The sequence shown here is derived from an EMBL/GenBank/DDBJ whole genome shotgun (WGS) entry which is preliminary data.</text>
</comment>
<dbReference type="EMBL" id="CAJNOE010000412">
    <property type="protein sequence ID" value="CAF1203202.1"/>
    <property type="molecule type" value="Genomic_DNA"/>
</dbReference>
<evidence type="ECO:0008006" key="8">
    <source>
        <dbReference type="Google" id="ProtNLM"/>
    </source>
</evidence>
<comment type="subcellular location">
    <subcellularLocation>
        <location evidence="1">Nucleus</location>
    </subcellularLocation>
</comment>
<keyword evidence="3" id="KW-0539">Nucleus</keyword>
<feature type="compositionally biased region" description="Acidic residues" evidence="4">
    <location>
        <begin position="214"/>
        <end position="229"/>
    </location>
</feature>
<dbReference type="Proteomes" id="UP000663868">
    <property type="component" value="Unassembled WGS sequence"/>
</dbReference>
<evidence type="ECO:0000313" key="6">
    <source>
        <dbReference type="EMBL" id="CAF3606015.1"/>
    </source>
</evidence>
<organism evidence="5 7">
    <name type="scientific">Adineta steineri</name>
    <dbReference type="NCBI Taxonomy" id="433720"/>
    <lineage>
        <taxon>Eukaryota</taxon>
        <taxon>Metazoa</taxon>
        <taxon>Spiralia</taxon>
        <taxon>Gnathifera</taxon>
        <taxon>Rotifera</taxon>
        <taxon>Eurotatoria</taxon>
        <taxon>Bdelloidea</taxon>
        <taxon>Adinetida</taxon>
        <taxon>Adinetidae</taxon>
        <taxon>Adineta</taxon>
    </lineage>
</organism>
<accession>A0A814WLD0</accession>
<dbReference type="EMBL" id="CAJOBB010000197">
    <property type="protein sequence ID" value="CAF3606015.1"/>
    <property type="molecule type" value="Genomic_DNA"/>
</dbReference>
<protein>
    <recommendedName>
        <fullName evidence="8">DNA-directed RNA polymerase III subunit</fullName>
    </recommendedName>
</protein>
<reference evidence="5" key="1">
    <citation type="submission" date="2021-02" db="EMBL/GenBank/DDBJ databases">
        <authorList>
            <person name="Nowell W R."/>
        </authorList>
    </citation>
    <scope>NUCLEOTIDE SEQUENCE</scope>
</reference>
<evidence type="ECO:0000313" key="5">
    <source>
        <dbReference type="EMBL" id="CAF1203202.1"/>
    </source>
</evidence>
<feature type="region of interest" description="Disordered" evidence="4">
    <location>
        <begin position="132"/>
        <end position="229"/>
    </location>
</feature>
<proteinExistence type="inferred from homology"/>
<comment type="similarity">
    <text evidence="2">Belongs to the eukaryotic RPC7 RNA polymerase subunit family.</text>
</comment>
<evidence type="ECO:0000256" key="3">
    <source>
        <dbReference type="ARBA" id="ARBA00023242"/>
    </source>
</evidence>